<evidence type="ECO:0000256" key="5">
    <source>
        <dbReference type="SAM" id="Phobius"/>
    </source>
</evidence>
<protein>
    <submittedName>
        <fullName evidence="7">Sulfatase-like hydrolase/transferase</fullName>
    </submittedName>
</protein>
<dbReference type="InterPro" id="IPR017850">
    <property type="entry name" value="Alkaline_phosphatase_core_sf"/>
</dbReference>
<keyword evidence="2" id="KW-0479">Metal-binding</keyword>
<evidence type="ECO:0000256" key="3">
    <source>
        <dbReference type="ARBA" id="ARBA00022801"/>
    </source>
</evidence>
<evidence type="ECO:0000256" key="1">
    <source>
        <dbReference type="ARBA" id="ARBA00008779"/>
    </source>
</evidence>
<dbReference type="Gene3D" id="3.30.1120.10">
    <property type="match status" value="1"/>
</dbReference>
<dbReference type="PANTHER" id="PTHR42693:SF53">
    <property type="entry name" value="ENDO-4-O-SULFATASE"/>
    <property type="match status" value="1"/>
</dbReference>
<dbReference type="InterPro" id="IPR024607">
    <property type="entry name" value="Sulfatase_CS"/>
</dbReference>
<evidence type="ECO:0000256" key="4">
    <source>
        <dbReference type="ARBA" id="ARBA00022837"/>
    </source>
</evidence>
<sequence>MVIMYLLHYRTKNGQGHLNGMTNIYSLLLVLIFSISIINGQEKPNVILILADDMALGDLGNLNGRLNKTPHLDQLMDSGMFFSSAYSASAVCTPARAALLTGKYPHKTGAVTLNMERFPELSRVKLNERTIGDLFREQGYSTGLIGKWHIGDGEEYHPLRRGFQEFVGFKGYDVPKDYYNYRLDFQGIYREITNEYLTDVLTENAIEFVEEHQNEPFFLHLAYYTPHRPLSAPQDLIDFYLSKGFDLNTATIYAMIEVMDKGIGKLMQTLKQKSLLKNTIIVFASDNGPDPLVGERYNLNQRGTKYTINEGGIHVPLIFYWEGKIKPSIQEQIVHFTDILPTLLDLCNLTISDSISFDGGSIGPLLLGSSLNLELPRYRYWQWNRGIPYYSHNAAIRDGDWKLVFPYVSREMIHSESDSLPMLYNIKDDPYEKKNLSNMEKTRYNTMWTELNQWGREVERHRLTN</sequence>
<dbReference type="InterPro" id="IPR000917">
    <property type="entry name" value="Sulfatase_N"/>
</dbReference>
<dbReference type="PROSITE" id="PS00149">
    <property type="entry name" value="SULFATASE_2"/>
    <property type="match status" value="1"/>
</dbReference>
<keyword evidence="7" id="KW-0808">Transferase</keyword>
<dbReference type="EMBL" id="VUOE01000001">
    <property type="protein sequence ID" value="KAA2219900.1"/>
    <property type="molecule type" value="Genomic_DNA"/>
</dbReference>
<feature type="transmembrane region" description="Helical" evidence="5">
    <location>
        <begin position="20"/>
        <end position="38"/>
    </location>
</feature>
<gene>
    <name evidence="7" type="ORF">F0361_10020</name>
</gene>
<accession>A0A5B2U1F2</accession>
<keyword evidence="5" id="KW-1133">Transmembrane helix</keyword>
<reference evidence="7 8" key="1">
    <citation type="submission" date="2019-09" db="EMBL/GenBank/DDBJ databases">
        <authorList>
            <person name="Khan S.A."/>
            <person name="Jeon C.O."/>
            <person name="Chun B.H."/>
            <person name="Jeong S.E."/>
        </authorList>
    </citation>
    <scope>NUCLEOTIDE SEQUENCE [LARGE SCALE GENOMIC DNA]</scope>
    <source>
        <strain evidence="7 8">KCTC 42508</strain>
    </source>
</reference>
<keyword evidence="5" id="KW-0472">Membrane</keyword>
<dbReference type="GO" id="GO:0016740">
    <property type="term" value="F:transferase activity"/>
    <property type="evidence" value="ECO:0007669"/>
    <property type="project" value="UniProtKB-KW"/>
</dbReference>
<dbReference type="InterPro" id="IPR050738">
    <property type="entry name" value="Sulfatase"/>
</dbReference>
<dbReference type="PANTHER" id="PTHR42693">
    <property type="entry name" value="ARYLSULFATASE FAMILY MEMBER"/>
    <property type="match status" value="1"/>
</dbReference>
<proteinExistence type="inferred from homology"/>
<keyword evidence="5" id="KW-0812">Transmembrane</keyword>
<dbReference type="Gene3D" id="3.40.720.10">
    <property type="entry name" value="Alkaline Phosphatase, subunit A"/>
    <property type="match status" value="1"/>
</dbReference>
<dbReference type="SUPFAM" id="SSF53649">
    <property type="entry name" value="Alkaline phosphatase-like"/>
    <property type="match status" value="1"/>
</dbReference>
<dbReference type="GO" id="GO:0046872">
    <property type="term" value="F:metal ion binding"/>
    <property type="evidence" value="ECO:0007669"/>
    <property type="project" value="UniProtKB-KW"/>
</dbReference>
<keyword evidence="4" id="KW-0106">Calcium</keyword>
<comment type="similarity">
    <text evidence="1">Belongs to the sulfatase family.</text>
</comment>
<name>A0A5B2U1F2_9FLAO</name>
<dbReference type="Pfam" id="PF00884">
    <property type="entry name" value="Sulfatase"/>
    <property type="match status" value="1"/>
</dbReference>
<comment type="caution">
    <text evidence="7">The sequence shown here is derived from an EMBL/GenBank/DDBJ whole genome shotgun (WGS) entry which is preliminary data.</text>
</comment>
<keyword evidence="3 7" id="KW-0378">Hydrolase</keyword>
<organism evidence="7 8">
    <name type="scientific">Maribacter flavus</name>
    <dbReference type="NCBI Taxonomy" id="1658664"/>
    <lineage>
        <taxon>Bacteria</taxon>
        <taxon>Pseudomonadati</taxon>
        <taxon>Bacteroidota</taxon>
        <taxon>Flavobacteriia</taxon>
        <taxon>Flavobacteriales</taxon>
        <taxon>Flavobacteriaceae</taxon>
        <taxon>Maribacter</taxon>
    </lineage>
</organism>
<dbReference type="AlphaFoldDB" id="A0A5B2U1F2"/>
<evidence type="ECO:0000259" key="6">
    <source>
        <dbReference type="Pfam" id="PF00884"/>
    </source>
</evidence>
<evidence type="ECO:0000313" key="7">
    <source>
        <dbReference type="EMBL" id="KAA2219900.1"/>
    </source>
</evidence>
<feature type="domain" description="Sulfatase N-terminal" evidence="6">
    <location>
        <begin position="44"/>
        <end position="347"/>
    </location>
</feature>
<evidence type="ECO:0000256" key="2">
    <source>
        <dbReference type="ARBA" id="ARBA00022723"/>
    </source>
</evidence>
<dbReference type="GO" id="GO:0004065">
    <property type="term" value="F:arylsulfatase activity"/>
    <property type="evidence" value="ECO:0007669"/>
    <property type="project" value="TreeGrafter"/>
</dbReference>
<dbReference type="PROSITE" id="PS00523">
    <property type="entry name" value="SULFATASE_1"/>
    <property type="match status" value="1"/>
</dbReference>
<evidence type="ECO:0000313" key="8">
    <source>
        <dbReference type="Proteomes" id="UP000323188"/>
    </source>
</evidence>
<dbReference type="Proteomes" id="UP000323188">
    <property type="component" value="Unassembled WGS sequence"/>
</dbReference>